<dbReference type="InterPro" id="IPR011701">
    <property type="entry name" value="MFS"/>
</dbReference>
<dbReference type="EMBL" id="AYXT01000012">
    <property type="protein sequence ID" value="ETF01128.1"/>
    <property type="molecule type" value="Genomic_DNA"/>
</dbReference>
<dbReference type="PATRIC" id="fig|1424334.3.peg.3583"/>
<keyword evidence="1 4" id="KW-0812">Transmembrane</keyword>
<dbReference type="PANTHER" id="PTHR11360:SF317">
    <property type="entry name" value="MAJOR FACILITATOR SUPERFAMILY (MFS) PROFILE DOMAIN-CONTAINING PROTEIN-RELATED"/>
    <property type="match status" value="1"/>
</dbReference>
<feature type="transmembrane region" description="Helical" evidence="4">
    <location>
        <begin position="125"/>
        <end position="147"/>
    </location>
</feature>
<accession>V8QP76</accession>
<evidence type="ECO:0000313" key="6">
    <source>
        <dbReference type="EMBL" id="ETF01128.1"/>
    </source>
</evidence>
<proteinExistence type="predicted"/>
<dbReference type="HOGENOM" id="CLU_001265_59_7_4"/>
<dbReference type="RefSeq" id="WP_024006500.1">
    <property type="nucleotide sequence ID" value="NZ_KI650981.1"/>
</dbReference>
<evidence type="ECO:0000256" key="1">
    <source>
        <dbReference type="ARBA" id="ARBA00022692"/>
    </source>
</evidence>
<dbReference type="Gene3D" id="1.20.1250.20">
    <property type="entry name" value="MFS general substrate transporter like domains"/>
    <property type="match status" value="2"/>
</dbReference>
<feature type="transmembrane region" description="Helical" evidence="4">
    <location>
        <begin position="159"/>
        <end position="179"/>
    </location>
</feature>
<evidence type="ECO:0000259" key="5">
    <source>
        <dbReference type="PROSITE" id="PS50850"/>
    </source>
</evidence>
<feature type="transmembrane region" description="Helical" evidence="4">
    <location>
        <begin position="284"/>
        <end position="303"/>
    </location>
</feature>
<feature type="transmembrane region" description="Helical" evidence="4">
    <location>
        <begin position="67"/>
        <end position="88"/>
    </location>
</feature>
<keyword evidence="2 4" id="KW-1133">Transmembrane helix</keyword>
<dbReference type="InterPro" id="IPR020846">
    <property type="entry name" value="MFS_dom"/>
</dbReference>
<feature type="transmembrane region" description="Helical" evidence="4">
    <location>
        <begin position="255"/>
        <end position="278"/>
    </location>
</feature>
<gene>
    <name evidence="6" type="ORF">W822_17820</name>
</gene>
<dbReference type="Proteomes" id="UP000018733">
    <property type="component" value="Unassembled WGS sequence"/>
</dbReference>
<dbReference type="eggNOG" id="COG2223">
    <property type="taxonomic scope" value="Bacteria"/>
</dbReference>
<dbReference type="PANTHER" id="PTHR11360">
    <property type="entry name" value="MONOCARBOXYLATE TRANSPORTER"/>
    <property type="match status" value="1"/>
</dbReference>
<feature type="transmembrane region" description="Helical" evidence="4">
    <location>
        <begin position="199"/>
        <end position="217"/>
    </location>
</feature>
<evidence type="ECO:0000256" key="4">
    <source>
        <dbReference type="SAM" id="Phobius"/>
    </source>
</evidence>
<dbReference type="PROSITE" id="PS50850">
    <property type="entry name" value="MFS"/>
    <property type="match status" value="1"/>
</dbReference>
<dbReference type="OrthoDB" id="9793415at2"/>
<feature type="transmembrane region" description="Helical" evidence="4">
    <location>
        <begin position="100"/>
        <end position="119"/>
    </location>
</feature>
<dbReference type="STRING" id="1424334.W822_17820"/>
<comment type="caution">
    <text evidence="6">The sequence shown here is derived from an EMBL/GenBank/DDBJ whole genome shotgun (WGS) entry which is preliminary data.</text>
</comment>
<evidence type="ECO:0000313" key="7">
    <source>
        <dbReference type="Proteomes" id="UP000018733"/>
    </source>
</evidence>
<keyword evidence="7" id="KW-1185">Reference proteome</keyword>
<feature type="transmembrane region" description="Helical" evidence="4">
    <location>
        <begin position="25"/>
        <end position="47"/>
    </location>
</feature>
<organism evidence="6 7">
    <name type="scientific">Advenella kashmirensis W13003</name>
    <dbReference type="NCBI Taxonomy" id="1424334"/>
    <lineage>
        <taxon>Bacteria</taxon>
        <taxon>Pseudomonadati</taxon>
        <taxon>Pseudomonadota</taxon>
        <taxon>Betaproteobacteria</taxon>
        <taxon>Burkholderiales</taxon>
        <taxon>Alcaligenaceae</taxon>
    </lineage>
</organism>
<feature type="transmembrane region" description="Helical" evidence="4">
    <location>
        <begin position="384"/>
        <end position="403"/>
    </location>
</feature>
<feature type="domain" description="Major facilitator superfamily (MFS) profile" evidence="5">
    <location>
        <begin position="1"/>
        <end position="447"/>
    </location>
</feature>
<dbReference type="GO" id="GO:0022857">
    <property type="term" value="F:transmembrane transporter activity"/>
    <property type="evidence" value="ECO:0007669"/>
    <property type="project" value="InterPro"/>
</dbReference>
<dbReference type="AlphaFoldDB" id="V8QP76"/>
<feature type="transmembrane region" description="Helical" evidence="4">
    <location>
        <begin position="423"/>
        <end position="442"/>
    </location>
</feature>
<protein>
    <submittedName>
        <fullName evidence="6">MFS transporter</fullName>
    </submittedName>
</protein>
<dbReference type="InterPro" id="IPR036259">
    <property type="entry name" value="MFS_trans_sf"/>
</dbReference>
<feature type="transmembrane region" description="Helical" evidence="4">
    <location>
        <begin position="324"/>
        <end position="341"/>
    </location>
</feature>
<reference evidence="6 7" key="1">
    <citation type="journal article" date="2014" name="Genome Announc.">
        <title>Draft Genome Sequence of Advenella kashmirensis Strain W13003, a Polycyclic Aromatic Hydrocarbon-Degrading Bacterium.</title>
        <authorList>
            <person name="Wang X."/>
            <person name="Jin D."/>
            <person name="Zhou L."/>
            <person name="Wu L."/>
            <person name="An W."/>
            <person name="Zhao L."/>
        </authorList>
    </citation>
    <scope>NUCLEOTIDE SEQUENCE [LARGE SCALE GENOMIC DNA]</scope>
    <source>
        <strain evidence="6 7">W13003</strain>
    </source>
</reference>
<feature type="transmembrane region" description="Helical" evidence="4">
    <location>
        <begin position="347"/>
        <end position="372"/>
    </location>
</feature>
<dbReference type="Pfam" id="PF07690">
    <property type="entry name" value="MFS_1"/>
    <property type="match status" value="1"/>
</dbReference>
<dbReference type="CDD" id="cd17353">
    <property type="entry name" value="MFS_OFA_like"/>
    <property type="match status" value="1"/>
</dbReference>
<evidence type="ECO:0000256" key="2">
    <source>
        <dbReference type="ARBA" id="ARBA00022989"/>
    </source>
</evidence>
<keyword evidence="3 4" id="KW-0472">Membrane</keyword>
<evidence type="ECO:0000256" key="3">
    <source>
        <dbReference type="ARBA" id="ARBA00023136"/>
    </source>
</evidence>
<dbReference type="SUPFAM" id="SSF103473">
    <property type="entry name" value="MFS general substrate transporter"/>
    <property type="match status" value="1"/>
</dbReference>
<name>V8QP76_9BURK</name>
<sequence>MNQAVTRGGFFSKERITAGPGFNRWMVPPAALAIHLCIGQAYAFSVFNKPMTQLLGISESAPGDWTIPQLGWIFSIAIVFLGLSAAFAGKWLEEVGPRKAMFAAACCFGGGFLVAAAGLHLHQLWLVYFGYGVLGGIGLGIGYVSPVSTLIKWFPDRRGMATGMAIMGFGGGAMIASPLSLKLMNAFKSDTSMGVTETFIVLGVVYFIYMCIGALAVRIPAADWKPEGWTPPVQNNAMISRNHVHIDRAIKTPQFWLLWWALCLNVTAGIGVLGQASLMIQESFQGMITAAAAAGFVGLLSLANMSGRFLWSTVSDYIGRKMTYGTFFVLGTILYLLVPGMGTAGHVALFVLFYLIILSMYGGGFSTVPAYLADLFGTRYVGGIHGRLLTAWSAAGIFGPVLVNYIRDYQLKMGIPKSDVYIYTMYVMAGLLVIGFICNMMIRPVSAEHHMDVENTAGEPVPAAAK</sequence>
<dbReference type="InterPro" id="IPR050327">
    <property type="entry name" value="Proton-linked_MCT"/>
</dbReference>